<feature type="domain" description="TssC1 N-terminal" evidence="1">
    <location>
        <begin position="101"/>
        <end position="411"/>
    </location>
</feature>
<name>A0A518GAH9_9BACT</name>
<dbReference type="PANTHER" id="PTHR35565">
    <property type="entry name" value="CYTOPLASMIC PROTEIN-RELATED"/>
    <property type="match status" value="1"/>
</dbReference>
<reference evidence="3 4" key="1">
    <citation type="submission" date="2019-02" db="EMBL/GenBank/DDBJ databases">
        <title>Deep-cultivation of Planctomycetes and their phenomic and genomic characterization uncovers novel biology.</title>
        <authorList>
            <person name="Wiegand S."/>
            <person name="Jogler M."/>
            <person name="Boedeker C."/>
            <person name="Pinto D."/>
            <person name="Vollmers J."/>
            <person name="Rivas-Marin E."/>
            <person name="Kohn T."/>
            <person name="Peeters S.H."/>
            <person name="Heuer A."/>
            <person name="Rast P."/>
            <person name="Oberbeckmann S."/>
            <person name="Bunk B."/>
            <person name="Jeske O."/>
            <person name="Meyerdierks A."/>
            <person name="Storesund J.E."/>
            <person name="Kallscheuer N."/>
            <person name="Luecker S."/>
            <person name="Lage O.M."/>
            <person name="Pohl T."/>
            <person name="Merkel B.J."/>
            <person name="Hornburger P."/>
            <person name="Mueller R.-W."/>
            <person name="Bruemmer F."/>
            <person name="Labrenz M."/>
            <person name="Spormann A.M."/>
            <person name="Op den Camp H."/>
            <person name="Overmann J."/>
            <person name="Amann R."/>
            <person name="Jetten M.S.M."/>
            <person name="Mascher T."/>
            <person name="Medema M.H."/>
            <person name="Devos D.P."/>
            <person name="Kaster A.-K."/>
            <person name="Ovreas L."/>
            <person name="Rohde M."/>
            <person name="Galperin M.Y."/>
            <person name="Jogler C."/>
        </authorList>
    </citation>
    <scope>NUCLEOTIDE SEQUENCE [LARGE SCALE GENOMIC DNA]</scope>
    <source>
        <strain evidence="3 4">Q31a</strain>
    </source>
</reference>
<evidence type="ECO:0000259" key="1">
    <source>
        <dbReference type="Pfam" id="PF05943"/>
    </source>
</evidence>
<sequence length="535" mass="59896">MNSAFPHDSSLPEVTTEHTHDVEAVADPRFQESLLEQIVSHSRTSPGNAKTAANADPSAGQLEAFLNAETIAEALKLWLGESAVERKGAEKWSTIARQIQHSISRIDQLLSEQVSAILHHPDFQKLEASWRGIEYLVEARENAGDAPIKIRILNVSHAEVCRDFDKAVEFDQSQLFRLIYEDELGSPGGEPYGLLMADYEIHPRPSRKHPFDDMAMLKSFSQVAAAAFCPIVLNASPSMFSHDRFDQMQVAADYERIQQDLSFLSWRSFRETEDARFVGLALPRMLMRRHYEDRSDRNGDFPYQETIASNDDCLWGGAAFAMGEVLMRSFAESRWLADIRGAQRGENGGGIVRGIGPATFDTDSVDVLQKPLTELQVGDGLERQMVDLGFLPLCACKDMPVAAFYSCPSTQKPKAYQDPDATANARMSAMLNYMLCVSRFAHYVKVIGRDKMGSFADASQLQHQLQNWIHGYVTADSEANVQTKARYPLREADIRVVPVPGKPGAFDCVFRLAPHYELEDMQASIQLRTELIRKS</sequence>
<dbReference type="EMBL" id="CP036298">
    <property type="protein sequence ID" value="QDV25569.1"/>
    <property type="molecule type" value="Genomic_DNA"/>
</dbReference>
<dbReference type="Pfam" id="PF18945">
    <property type="entry name" value="VipB_2"/>
    <property type="match status" value="1"/>
</dbReference>
<protein>
    <recommendedName>
        <fullName evidence="5">Type VI secretion system contractile sheath large subunit</fullName>
    </recommendedName>
</protein>
<dbReference type="InterPro" id="IPR044032">
    <property type="entry name" value="TssC1_C"/>
</dbReference>
<dbReference type="NCBIfam" id="TIGR03355">
    <property type="entry name" value="VI_chp_2"/>
    <property type="match status" value="1"/>
</dbReference>
<dbReference type="InterPro" id="IPR044031">
    <property type="entry name" value="TssC1_N"/>
</dbReference>
<dbReference type="OrthoDB" id="9764000at2"/>
<dbReference type="Pfam" id="PF05943">
    <property type="entry name" value="VipB"/>
    <property type="match status" value="1"/>
</dbReference>
<evidence type="ECO:0008006" key="5">
    <source>
        <dbReference type="Google" id="ProtNLM"/>
    </source>
</evidence>
<dbReference type="InterPro" id="IPR010269">
    <property type="entry name" value="T6SS_TssC-like"/>
</dbReference>
<dbReference type="PANTHER" id="PTHR35565:SF3">
    <property type="entry name" value="TYPE VI SECRETION SYSTEM SHEATH PROTEIN TSSC1"/>
    <property type="match status" value="1"/>
</dbReference>
<dbReference type="Proteomes" id="UP000318017">
    <property type="component" value="Chromosome"/>
</dbReference>
<gene>
    <name evidence="3" type="ORF">Q31a_38950</name>
</gene>
<feature type="domain" description="TssC1 C-terminal" evidence="2">
    <location>
        <begin position="421"/>
        <end position="531"/>
    </location>
</feature>
<accession>A0A518GAH9</accession>
<dbReference type="KEGG" id="ahel:Q31a_38950"/>
<keyword evidence="4" id="KW-1185">Reference proteome</keyword>
<evidence type="ECO:0000313" key="3">
    <source>
        <dbReference type="EMBL" id="QDV25569.1"/>
    </source>
</evidence>
<evidence type="ECO:0000313" key="4">
    <source>
        <dbReference type="Proteomes" id="UP000318017"/>
    </source>
</evidence>
<proteinExistence type="predicted"/>
<organism evidence="3 4">
    <name type="scientific">Aureliella helgolandensis</name>
    <dbReference type="NCBI Taxonomy" id="2527968"/>
    <lineage>
        <taxon>Bacteria</taxon>
        <taxon>Pseudomonadati</taxon>
        <taxon>Planctomycetota</taxon>
        <taxon>Planctomycetia</taxon>
        <taxon>Pirellulales</taxon>
        <taxon>Pirellulaceae</taxon>
        <taxon>Aureliella</taxon>
    </lineage>
</organism>
<dbReference type="AlphaFoldDB" id="A0A518GAH9"/>
<dbReference type="RefSeq" id="WP_145080817.1">
    <property type="nucleotide sequence ID" value="NZ_CP036298.1"/>
</dbReference>
<evidence type="ECO:0000259" key="2">
    <source>
        <dbReference type="Pfam" id="PF18945"/>
    </source>
</evidence>